<dbReference type="SUPFAM" id="SSF54593">
    <property type="entry name" value="Glyoxalase/Bleomycin resistance protein/Dihydroxybiphenyl dioxygenase"/>
    <property type="match status" value="1"/>
</dbReference>
<reference evidence="3" key="1">
    <citation type="submission" date="2018-07" db="EMBL/GenBank/DDBJ databases">
        <title>Genome sequencing of Paracoccus sp. SC2-6.</title>
        <authorList>
            <person name="Heo J."/>
            <person name="Kim S.-J."/>
            <person name="Kwon S.-W."/>
        </authorList>
    </citation>
    <scope>NUCLEOTIDE SEQUENCE [LARGE SCALE GENOMIC DNA]</scope>
    <source>
        <strain evidence="3">SC2-6</strain>
    </source>
</reference>
<proteinExistence type="predicted"/>
<dbReference type="InterPro" id="IPR004360">
    <property type="entry name" value="Glyas_Fos-R_dOase_dom"/>
</dbReference>
<evidence type="ECO:0000259" key="1">
    <source>
        <dbReference type="PROSITE" id="PS51819"/>
    </source>
</evidence>
<dbReference type="InterPro" id="IPR052164">
    <property type="entry name" value="Anthracycline_SecMetBiosynth"/>
</dbReference>
<dbReference type="PANTHER" id="PTHR33993">
    <property type="entry name" value="GLYOXALASE-RELATED"/>
    <property type="match status" value="1"/>
</dbReference>
<dbReference type="EMBL" id="CP030918">
    <property type="protein sequence ID" value="AXC50976.1"/>
    <property type="molecule type" value="Genomic_DNA"/>
</dbReference>
<sequence>MKIDYVEFTTPDMPRTKDFLARAFGWDFNDYGPEYQELRDAGIDGGIAAGPTTAPLVILKAHDLEAAEADVTAAGGVITRPIYAFPGGRRFHFREPGGSEMAVWAGD</sequence>
<gene>
    <name evidence="2" type="ORF">DRW48_01020</name>
</gene>
<dbReference type="OrthoDB" id="9792323at2"/>
<dbReference type="PANTHER" id="PTHR33993:SF1">
    <property type="entry name" value="GLYOXALASE FAMILY PROTEIN"/>
    <property type="match status" value="1"/>
</dbReference>
<accession>A0A344PNM1</accession>
<organism evidence="2 3">
    <name type="scientific">Paracoccus suum</name>
    <dbReference type="NCBI Taxonomy" id="2259340"/>
    <lineage>
        <taxon>Bacteria</taxon>
        <taxon>Pseudomonadati</taxon>
        <taxon>Pseudomonadota</taxon>
        <taxon>Alphaproteobacteria</taxon>
        <taxon>Rhodobacterales</taxon>
        <taxon>Paracoccaceae</taxon>
        <taxon>Paracoccus</taxon>
    </lineage>
</organism>
<evidence type="ECO:0000313" key="3">
    <source>
        <dbReference type="Proteomes" id="UP000252023"/>
    </source>
</evidence>
<name>A0A344PNM1_9RHOB</name>
<evidence type="ECO:0000313" key="2">
    <source>
        <dbReference type="EMBL" id="AXC50976.1"/>
    </source>
</evidence>
<protein>
    <submittedName>
        <fullName evidence="2">VOC family protein</fullName>
    </submittedName>
</protein>
<dbReference type="Gene3D" id="3.10.180.10">
    <property type="entry name" value="2,3-Dihydroxybiphenyl 1,2-Dioxygenase, domain 1"/>
    <property type="match status" value="1"/>
</dbReference>
<feature type="domain" description="VOC" evidence="1">
    <location>
        <begin position="2"/>
        <end position="106"/>
    </location>
</feature>
<dbReference type="Proteomes" id="UP000252023">
    <property type="component" value="Chromosome"/>
</dbReference>
<dbReference type="InterPro" id="IPR037523">
    <property type="entry name" value="VOC_core"/>
</dbReference>
<dbReference type="Pfam" id="PF00903">
    <property type="entry name" value="Glyoxalase"/>
    <property type="match status" value="1"/>
</dbReference>
<dbReference type="KEGG" id="pars:DRW48_01020"/>
<dbReference type="PROSITE" id="PS51819">
    <property type="entry name" value="VOC"/>
    <property type="match status" value="1"/>
</dbReference>
<dbReference type="AlphaFoldDB" id="A0A344PNM1"/>
<keyword evidence="3" id="KW-1185">Reference proteome</keyword>
<dbReference type="InterPro" id="IPR029068">
    <property type="entry name" value="Glyas_Bleomycin-R_OHBP_Dase"/>
</dbReference>